<name>W4LYB8_ENTF1</name>
<comment type="caution">
    <text evidence="1">The sequence shown here is derived from an EMBL/GenBank/DDBJ whole genome shotgun (WGS) entry which is preliminary data.</text>
</comment>
<dbReference type="PANTHER" id="PTHR34846:SF10">
    <property type="entry name" value="CYTOPLASMIC PROTEIN"/>
    <property type="match status" value="1"/>
</dbReference>
<dbReference type="EMBL" id="AZHW01000153">
    <property type="protein sequence ID" value="ETX02352.1"/>
    <property type="molecule type" value="Genomic_DNA"/>
</dbReference>
<sequence length="94" mass="10690">MALARQEIAHDSLSEVEQLCLQYADRMTETPVEVDDACFERLREHFSEAQLVELTAVIAWENFRARFNHAFGLESDGYYQDGAITPHQDGVTQG</sequence>
<dbReference type="Proteomes" id="UP000019141">
    <property type="component" value="Unassembled WGS sequence"/>
</dbReference>
<dbReference type="PANTHER" id="PTHR34846">
    <property type="entry name" value="4-CARBOXYMUCONOLACTONE DECARBOXYLASE FAMILY PROTEIN (AFU_ORTHOLOGUE AFUA_6G11590)"/>
    <property type="match status" value="1"/>
</dbReference>
<dbReference type="AlphaFoldDB" id="W4LYB8"/>
<dbReference type="Gene3D" id="1.20.1290.10">
    <property type="entry name" value="AhpD-like"/>
    <property type="match status" value="1"/>
</dbReference>
<dbReference type="InterPro" id="IPR029032">
    <property type="entry name" value="AhpD-like"/>
</dbReference>
<proteinExistence type="predicted"/>
<organism evidence="1 2">
    <name type="scientific">Entotheonella factor</name>
    <dbReference type="NCBI Taxonomy" id="1429438"/>
    <lineage>
        <taxon>Bacteria</taxon>
        <taxon>Pseudomonadati</taxon>
        <taxon>Nitrospinota/Tectimicrobiota group</taxon>
        <taxon>Candidatus Tectimicrobiota</taxon>
        <taxon>Candidatus Entotheonellia</taxon>
        <taxon>Candidatus Entotheonellales</taxon>
        <taxon>Candidatus Entotheonellaceae</taxon>
        <taxon>Candidatus Entotheonella</taxon>
    </lineage>
</organism>
<evidence type="ECO:0000313" key="1">
    <source>
        <dbReference type="EMBL" id="ETX02352.1"/>
    </source>
</evidence>
<reference evidence="1 2" key="1">
    <citation type="journal article" date="2014" name="Nature">
        <title>An environmental bacterial taxon with a large and distinct metabolic repertoire.</title>
        <authorList>
            <person name="Wilson M.C."/>
            <person name="Mori T."/>
            <person name="Ruckert C."/>
            <person name="Uria A.R."/>
            <person name="Helf M.J."/>
            <person name="Takada K."/>
            <person name="Gernert C."/>
            <person name="Steffens U.A."/>
            <person name="Heycke N."/>
            <person name="Schmitt S."/>
            <person name="Rinke C."/>
            <person name="Helfrich E.J."/>
            <person name="Brachmann A.O."/>
            <person name="Gurgui C."/>
            <person name="Wakimoto T."/>
            <person name="Kracht M."/>
            <person name="Crusemann M."/>
            <person name="Hentschel U."/>
            <person name="Abe I."/>
            <person name="Matsunaga S."/>
            <person name="Kalinowski J."/>
            <person name="Takeyama H."/>
            <person name="Piel J."/>
        </authorList>
    </citation>
    <scope>NUCLEOTIDE SEQUENCE [LARGE SCALE GENOMIC DNA]</scope>
    <source>
        <strain evidence="2">TSY1</strain>
    </source>
</reference>
<keyword evidence="2" id="KW-1185">Reference proteome</keyword>
<evidence type="ECO:0008006" key="3">
    <source>
        <dbReference type="Google" id="ProtNLM"/>
    </source>
</evidence>
<gene>
    <name evidence="1" type="ORF">ETSY1_03890</name>
</gene>
<accession>W4LYB8</accession>
<dbReference type="HOGENOM" id="CLU_2380861_0_0_7"/>
<evidence type="ECO:0000313" key="2">
    <source>
        <dbReference type="Proteomes" id="UP000019141"/>
    </source>
</evidence>
<protein>
    <recommendedName>
        <fullName evidence="3">Carboxymuconolactone decarboxylase-like domain-containing protein</fullName>
    </recommendedName>
</protein>
<dbReference type="SUPFAM" id="SSF69118">
    <property type="entry name" value="AhpD-like"/>
    <property type="match status" value="1"/>
</dbReference>